<dbReference type="PANTHER" id="PTHR38794">
    <property type="entry name" value="INTEGRAL MEMBRANE PROTEIN"/>
    <property type="match status" value="1"/>
</dbReference>
<feature type="region of interest" description="Disordered" evidence="1">
    <location>
        <begin position="331"/>
        <end position="386"/>
    </location>
</feature>
<feature type="domain" description="Rhodopsin" evidence="3">
    <location>
        <begin position="44"/>
        <end position="277"/>
    </location>
</feature>
<dbReference type="Proteomes" id="UP000001261">
    <property type="component" value="Unassembled WGS sequence"/>
</dbReference>
<dbReference type="VEuPathDB" id="FungiDB:CIMG_03147"/>
<dbReference type="OrthoDB" id="3918601at2759"/>
<organism evidence="4 5">
    <name type="scientific">Coccidioides immitis (strain RS)</name>
    <name type="common">Valley fever fungus</name>
    <dbReference type="NCBI Taxonomy" id="246410"/>
    <lineage>
        <taxon>Eukaryota</taxon>
        <taxon>Fungi</taxon>
        <taxon>Dikarya</taxon>
        <taxon>Ascomycota</taxon>
        <taxon>Pezizomycotina</taxon>
        <taxon>Eurotiomycetes</taxon>
        <taxon>Eurotiomycetidae</taxon>
        <taxon>Onygenales</taxon>
        <taxon>Onygenaceae</taxon>
        <taxon>Coccidioides</taxon>
    </lineage>
</organism>
<feature type="transmembrane region" description="Helical" evidence="2">
    <location>
        <begin position="133"/>
        <end position="157"/>
    </location>
</feature>
<proteinExistence type="predicted"/>
<evidence type="ECO:0000259" key="3">
    <source>
        <dbReference type="Pfam" id="PF20684"/>
    </source>
</evidence>
<keyword evidence="5" id="KW-1185">Reference proteome</keyword>
<accession>J3KAQ5</accession>
<dbReference type="KEGG" id="cim:CIMG_03147"/>
<evidence type="ECO:0000313" key="4">
    <source>
        <dbReference type="EMBL" id="EAS32123.3"/>
    </source>
</evidence>
<dbReference type="GeneID" id="4563889"/>
<dbReference type="RefSeq" id="XP_001243706.2">
    <property type="nucleotide sequence ID" value="XM_001243705.2"/>
</dbReference>
<sequence>MSNSDQDILLPPLLPISPNDNSGYVVVTSVLLIILTLLVVGVAFVSRTKIVGRLLMSDWLLSLATIIFLVEGVCMRYACLNGLGRHRNALSGASFEQYSKHLYASQILAHVSLTCTKLSMVVLIISIKPFHKFLLACYGVLGFICLWGIIGVFTLSFQCDRPRPWDFTPGRCLNQQALYVSLGVGSVIIDVATVILPCFIVWRVQLSFKKRMTVAALFGTRIFVAVFTAISLAKIQPFFKSNPTDQPWHAVTPSIWLQVNLCLSIVTASIPGLKRVLADLRTGLMAGAIPEFYELSVSGGAGQSYTSGTHSGSSNPRTGVKREHPCENLLHSANDDSRIGKYASYGHNSKINDPRKSKDRRKTGLMSRGNNERRSPSAENLTDNGIIQTREYEVRYESSRDEGKRAKLLASQ</sequence>
<dbReference type="OMA" id="WVITVST"/>
<gene>
    <name evidence="4" type="ORF">CIMG_03147</name>
</gene>
<evidence type="ECO:0000256" key="2">
    <source>
        <dbReference type="SAM" id="Phobius"/>
    </source>
</evidence>
<feature type="transmembrane region" description="Helical" evidence="2">
    <location>
        <begin position="214"/>
        <end position="235"/>
    </location>
</feature>
<feature type="transmembrane region" description="Helical" evidence="2">
    <location>
        <begin position="255"/>
        <end position="273"/>
    </location>
</feature>
<feature type="transmembrane region" description="Helical" evidence="2">
    <location>
        <begin position="23"/>
        <end position="46"/>
    </location>
</feature>
<dbReference type="EMBL" id="GG704916">
    <property type="protein sequence ID" value="EAS32123.3"/>
    <property type="molecule type" value="Genomic_DNA"/>
</dbReference>
<dbReference type="InParanoid" id="J3KAQ5"/>
<feature type="compositionally biased region" description="Polar residues" evidence="1">
    <location>
        <begin position="377"/>
        <end position="386"/>
    </location>
</feature>
<protein>
    <recommendedName>
        <fullName evidence="3">Rhodopsin domain-containing protein</fullName>
    </recommendedName>
</protein>
<feature type="transmembrane region" description="Helical" evidence="2">
    <location>
        <begin position="58"/>
        <end position="78"/>
    </location>
</feature>
<dbReference type="InterPro" id="IPR049326">
    <property type="entry name" value="Rhodopsin_dom_fungi"/>
</dbReference>
<dbReference type="AlphaFoldDB" id="J3KAQ5"/>
<evidence type="ECO:0000313" key="5">
    <source>
        <dbReference type="Proteomes" id="UP000001261"/>
    </source>
</evidence>
<evidence type="ECO:0000256" key="1">
    <source>
        <dbReference type="SAM" id="MobiDB-lite"/>
    </source>
</evidence>
<keyword evidence="2" id="KW-1133">Transmembrane helix</keyword>
<keyword evidence="2" id="KW-0472">Membrane</keyword>
<dbReference type="Pfam" id="PF20684">
    <property type="entry name" value="Fung_rhodopsin"/>
    <property type="match status" value="1"/>
</dbReference>
<reference evidence="5" key="2">
    <citation type="journal article" date="2010" name="Genome Res.">
        <title>Population genomic sequencing of Coccidioides fungi reveals recent hybridization and transposon control.</title>
        <authorList>
            <person name="Neafsey D.E."/>
            <person name="Barker B.M."/>
            <person name="Sharpton T.J."/>
            <person name="Stajich J.E."/>
            <person name="Park D.J."/>
            <person name="Whiston E."/>
            <person name="Hung C.-Y."/>
            <person name="McMahan C."/>
            <person name="White J."/>
            <person name="Sykes S."/>
            <person name="Heiman D."/>
            <person name="Young S."/>
            <person name="Zeng Q."/>
            <person name="Abouelleil A."/>
            <person name="Aftuck L."/>
            <person name="Bessette D."/>
            <person name="Brown A."/>
            <person name="FitzGerald M."/>
            <person name="Lui A."/>
            <person name="Macdonald J.P."/>
            <person name="Priest M."/>
            <person name="Orbach M.J."/>
            <person name="Galgiani J.N."/>
            <person name="Kirkland T.N."/>
            <person name="Cole G.T."/>
            <person name="Birren B.W."/>
            <person name="Henn M.R."/>
            <person name="Taylor J.W."/>
            <person name="Rounsley S.D."/>
        </authorList>
    </citation>
    <scope>GENOME REANNOTATION</scope>
    <source>
        <strain evidence="5">RS</strain>
    </source>
</reference>
<feature type="transmembrane region" description="Helical" evidence="2">
    <location>
        <begin position="177"/>
        <end position="202"/>
    </location>
</feature>
<name>J3KAQ5_COCIM</name>
<dbReference type="PANTHER" id="PTHR38794:SF3">
    <property type="entry name" value="INTEGRAL MEMBRANE PROTEIN"/>
    <property type="match status" value="1"/>
</dbReference>
<keyword evidence="2" id="KW-0812">Transmembrane</keyword>
<reference evidence="5" key="1">
    <citation type="journal article" date="2009" name="Genome Res.">
        <title>Comparative genomic analyses of the human fungal pathogens Coccidioides and their relatives.</title>
        <authorList>
            <person name="Sharpton T.J."/>
            <person name="Stajich J.E."/>
            <person name="Rounsley S.D."/>
            <person name="Gardner M.J."/>
            <person name="Wortman J.R."/>
            <person name="Jordar V.S."/>
            <person name="Maiti R."/>
            <person name="Kodira C.D."/>
            <person name="Neafsey D.E."/>
            <person name="Zeng Q."/>
            <person name="Hung C.-Y."/>
            <person name="McMahan C."/>
            <person name="Muszewska A."/>
            <person name="Grynberg M."/>
            <person name="Mandel M.A."/>
            <person name="Kellner E.M."/>
            <person name="Barker B.M."/>
            <person name="Galgiani J.N."/>
            <person name="Orbach M.J."/>
            <person name="Kirkland T.N."/>
            <person name="Cole G.T."/>
            <person name="Henn M.R."/>
            <person name="Birren B.W."/>
            <person name="Taylor J.W."/>
        </authorList>
    </citation>
    <scope>NUCLEOTIDE SEQUENCE [LARGE SCALE GENOMIC DNA]</scope>
    <source>
        <strain evidence="5">RS</strain>
    </source>
</reference>
<feature type="transmembrane region" description="Helical" evidence="2">
    <location>
        <begin position="107"/>
        <end position="126"/>
    </location>
</feature>